<dbReference type="SUPFAM" id="SSF54211">
    <property type="entry name" value="Ribosomal protein S5 domain 2-like"/>
    <property type="match status" value="1"/>
</dbReference>
<dbReference type="FunFam" id="3.40.50.11260:FF:000005">
    <property type="entry name" value="Heat shock protein 90"/>
    <property type="match status" value="1"/>
</dbReference>
<comment type="similarity">
    <text evidence="1">Belongs to the heat shock protein 90 family.</text>
</comment>
<dbReference type="PANTHER" id="PTHR11528">
    <property type="entry name" value="HEAT SHOCK PROTEIN 90 FAMILY MEMBER"/>
    <property type="match status" value="1"/>
</dbReference>
<dbReference type="Gene3D" id="3.40.50.11260">
    <property type="match status" value="1"/>
</dbReference>
<dbReference type="Gene3D" id="3.30.230.80">
    <property type="match status" value="1"/>
</dbReference>
<dbReference type="GO" id="GO:0005524">
    <property type="term" value="F:ATP binding"/>
    <property type="evidence" value="ECO:0007669"/>
    <property type="project" value="UniProtKB-KW"/>
</dbReference>
<dbReference type="InterPro" id="IPR020568">
    <property type="entry name" value="Ribosomal_Su5_D2-typ_SF"/>
</dbReference>
<keyword evidence="4" id="KW-0143">Chaperone</keyword>
<evidence type="ECO:0000256" key="2">
    <source>
        <dbReference type="ARBA" id="ARBA00022741"/>
    </source>
</evidence>
<evidence type="ECO:0000313" key="5">
    <source>
        <dbReference type="Proteomes" id="UP000515211"/>
    </source>
</evidence>
<accession>A0A6P5MPW1</accession>
<dbReference type="GO" id="GO:0140662">
    <property type="term" value="F:ATP-dependent protein folding chaperone"/>
    <property type="evidence" value="ECO:0007669"/>
    <property type="project" value="InterPro"/>
</dbReference>
<evidence type="ECO:0000256" key="4">
    <source>
        <dbReference type="ARBA" id="ARBA00023186"/>
    </source>
</evidence>
<organism evidence="5 6">
    <name type="scientific">Arachis duranensis</name>
    <name type="common">Wild peanut</name>
    <dbReference type="NCBI Taxonomy" id="130453"/>
    <lineage>
        <taxon>Eukaryota</taxon>
        <taxon>Viridiplantae</taxon>
        <taxon>Streptophyta</taxon>
        <taxon>Embryophyta</taxon>
        <taxon>Tracheophyta</taxon>
        <taxon>Spermatophyta</taxon>
        <taxon>Magnoliopsida</taxon>
        <taxon>eudicotyledons</taxon>
        <taxon>Gunneridae</taxon>
        <taxon>Pentapetalae</taxon>
        <taxon>rosids</taxon>
        <taxon>fabids</taxon>
        <taxon>Fabales</taxon>
        <taxon>Fabaceae</taxon>
        <taxon>Papilionoideae</taxon>
        <taxon>50 kb inversion clade</taxon>
        <taxon>dalbergioids sensu lato</taxon>
        <taxon>Dalbergieae</taxon>
        <taxon>Pterocarpus clade</taxon>
        <taxon>Arachis</taxon>
    </lineage>
</organism>
<dbReference type="GO" id="GO:0016887">
    <property type="term" value="F:ATP hydrolysis activity"/>
    <property type="evidence" value="ECO:0007669"/>
    <property type="project" value="InterPro"/>
</dbReference>
<dbReference type="Proteomes" id="UP000515211">
    <property type="component" value="Chromosome 9"/>
</dbReference>
<evidence type="ECO:0000256" key="1">
    <source>
        <dbReference type="ARBA" id="ARBA00008239"/>
    </source>
</evidence>
<dbReference type="Pfam" id="PF00183">
    <property type="entry name" value="HSP90"/>
    <property type="match status" value="1"/>
</dbReference>
<reference evidence="6" key="2">
    <citation type="submission" date="2025-08" db="UniProtKB">
        <authorList>
            <consortium name="RefSeq"/>
        </authorList>
    </citation>
    <scope>IDENTIFICATION</scope>
    <source>
        <tissue evidence="6">Whole plant</tissue>
    </source>
</reference>
<keyword evidence="3" id="KW-0067">ATP-binding</keyword>
<gene>
    <name evidence="6" type="primary">LOC110275476</name>
</gene>
<protein>
    <submittedName>
        <fullName evidence="6">Heat shock protein 90-6, mitochondrial-like</fullName>
    </submittedName>
</protein>
<dbReference type="InterPro" id="IPR001404">
    <property type="entry name" value="Hsp90_fam"/>
</dbReference>
<proteinExistence type="inferred from homology"/>
<dbReference type="GO" id="GO:0051082">
    <property type="term" value="F:unfolded protein binding"/>
    <property type="evidence" value="ECO:0007669"/>
    <property type="project" value="InterPro"/>
</dbReference>
<dbReference type="GeneID" id="110275476"/>
<dbReference type="AlphaFoldDB" id="A0A6P5MPW1"/>
<keyword evidence="5" id="KW-1185">Reference proteome</keyword>
<dbReference type="KEGG" id="adu:110275476"/>
<dbReference type="RefSeq" id="XP_020987317.2">
    <property type="nucleotide sequence ID" value="XM_021131658.2"/>
</dbReference>
<keyword evidence="2" id="KW-0547">Nucleotide-binding</keyword>
<evidence type="ECO:0000313" key="6">
    <source>
        <dbReference type="RefSeq" id="XP_020987317.2"/>
    </source>
</evidence>
<evidence type="ECO:0000256" key="3">
    <source>
        <dbReference type="ARBA" id="ARBA00022840"/>
    </source>
</evidence>
<sequence length="292" mass="34040">MIQTVLKHEVATQAQGPGSWWWKANEEGSAWMFFDQQVKQAKNFQEAGNHKVRIMRKRLVRKAFDMILGICMSHNRELYVLLCMQDYEKFWENFGKHLKLGCIKDRENHKRIAPLLRFFSSQSEEELISLDEYVENMKPDQKDIYYIAADSVNSAKNTPFLERLAEKDLEVLFPVDPINEVAIQNLKSYKEKNFVYISKEDLDLCDKNEEREKDMKQEFGQTCDWIKKHLGIKLQPDNPSQLGGKIYDMMGMALTGKWFAYSGQSYPTRTQPHVPEIVEAELVDPAEASSQK</sequence>
<name>A0A6P5MPW1_ARADU</name>
<reference evidence="5" key="1">
    <citation type="journal article" date="2016" name="Nat. Genet.">
        <title>The genome sequences of Arachis duranensis and Arachis ipaensis, the diploid ancestors of cultivated peanut.</title>
        <authorList>
            <person name="Bertioli D.J."/>
            <person name="Cannon S.B."/>
            <person name="Froenicke L."/>
            <person name="Huang G."/>
            <person name="Farmer A.D."/>
            <person name="Cannon E.K."/>
            <person name="Liu X."/>
            <person name="Gao D."/>
            <person name="Clevenger J."/>
            <person name="Dash S."/>
            <person name="Ren L."/>
            <person name="Moretzsohn M.C."/>
            <person name="Shirasawa K."/>
            <person name="Huang W."/>
            <person name="Vidigal B."/>
            <person name="Abernathy B."/>
            <person name="Chu Y."/>
            <person name="Niederhuth C.E."/>
            <person name="Umale P."/>
            <person name="Araujo A.C."/>
            <person name="Kozik A."/>
            <person name="Kim K.D."/>
            <person name="Burow M.D."/>
            <person name="Varshney R.K."/>
            <person name="Wang X."/>
            <person name="Zhang X."/>
            <person name="Barkley N."/>
            <person name="Guimaraes P.M."/>
            <person name="Isobe S."/>
            <person name="Guo B."/>
            <person name="Liao B."/>
            <person name="Stalker H.T."/>
            <person name="Schmitz R.J."/>
            <person name="Scheffler B.E."/>
            <person name="Leal-Bertioli S.C."/>
            <person name="Xun X."/>
            <person name="Jackson S.A."/>
            <person name="Michelmore R."/>
            <person name="Ozias-Akins P."/>
        </authorList>
    </citation>
    <scope>NUCLEOTIDE SEQUENCE [LARGE SCALE GENOMIC DNA]</scope>
    <source>
        <strain evidence="5">cv. V14167</strain>
    </source>
</reference>